<evidence type="ECO:0000313" key="2">
    <source>
        <dbReference type="Proteomes" id="UP000008561"/>
    </source>
</evidence>
<dbReference type="AlphaFoldDB" id="A8ZS24"/>
<accession>A8ZS24</accession>
<keyword evidence="2" id="KW-1185">Reference proteome</keyword>
<evidence type="ECO:0008006" key="3">
    <source>
        <dbReference type="Google" id="ProtNLM"/>
    </source>
</evidence>
<organism evidence="1 2">
    <name type="scientific">Desulfosudis oleivorans (strain DSM 6200 / JCM 39069 / Hxd3)</name>
    <name type="common">Desulfococcus oleovorans</name>
    <dbReference type="NCBI Taxonomy" id="96561"/>
    <lineage>
        <taxon>Bacteria</taxon>
        <taxon>Pseudomonadati</taxon>
        <taxon>Thermodesulfobacteriota</taxon>
        <taxon>Desulfobacteria</taxon>
        <taxon>Desulfobacterales</taxon>
        <taxon>Desulfosudaceae</taxon>
        <taxon>Desulfosudis</taxon>
    </lineage>
</organism>
<dbReference type="STRING" id="96561.Dole_0232"/>
<name>A8ZS24_DESOH</name>
<dbReference type="Proteomes" id="UP000008561">
    <property type="component" value="Chromosome"/>
</dbReference>
<dbReference type="RefSeq" id="WP_012173661.1">
    <property type="nucleotide sequence ID" value="NC_009943.1"/>
</dbReference>
<dbReference type="eggNOG" id="COG1846">
    <property type="taxonomic scope" value="Bacteria"/>
</dbReference>
<protein>
    <recommendedName>
        <fullName evidence="3">Transcriptional regulator</fullName>
    </recommendedName>
</protein>
<reference evidence="1 2" key="1">
    <citation type="submission" date="2007-10" db="EMBL/GenBank/DDBJ databases">
        <title>Complete sequence of Desulfococcus oleovorans Hxd3.</title>
        <authorList>
            <consortium name="US DOE Joint Genome Institute"/>
            <person name="Copeland A."/>
            <person name="Lucas S."/>
            <person name="Lapidus A."/>
            <person name="Barry K."/>
            <person name="Glavina del Rio T."/>
            <person name="Dalin E."/>
            <person name="Tice H."/>
            <person name="Pitluck S."/>
            <person name="Kiss H."/>
            <person name="Brettin T."/>
            <person name="Bruce D."/>
            <person name="Detter J.C."/>
            <person name="Han C."/>
            <person name="Schmutz J."/>
            <person name="Larimer F."/>
            <person name="Land M."/>
            <person name="Hauser L."/>
            <person name="Kyrpides N."/>
            <person name="Kim E."/>
            <person name="Wawrik B."/>
            <person name="Richardson P."/>
        </authorList>
    </citation>
    <scope>NUCLEOTIDE SEQUENCE [LARGE SCALE GENOMIC DNA]</scope>
    <source>
        <strain evidence="2">DSM 6200 / JCM 39069 / Hxd3</strain>
    </source>
</reference>
<proteinExistence type="predicted"/>
<dbReference type="KEGG" id="dol:Dole_0232"/>
<dbReference type="EMBL" id="CP000859">
    <property type="protein sequence ID" value="ABW66042.1"/>
    <property type="molecule type" value="Genomic_DNA"/>
</dbReference>
<dbReference type="HOGENOM" id="CLU_070332_0_0_7"/>
<evidence type="ECO:0000313" key="1">
    <source>
        <dbReference type="EMBL" id="ABW66042.1"/>
    </source>
</evidence>
<dbReference type="OrthoDB" id="8453791at2"/>
<sequence length="327" mass="36587">MKNLPHDFEDYVKKVAGLSVTWGAPVPRALPQYLARQYALHEVIVGKRIFLGILLKDNSEFKPAAFVKHLRQLLADSGGQEGYCLFARDLPGYIRRRLVERQIPFVTPGQQMYWPALGLAAQARKTGKMPVPVEALSPAAQAVVIYALNGKITGPVTPKVLAGVLGYAGMTMSRALDEIEANNVGRVARQGRERLLDFPGERRDLWQAALPYLRSPVRKTTRIREKAWPVKSRIKAGQTALAELSMLVAPAEPVYAIGRQAWKKQAKSIERIPVEDEGTCRVEIWRYDPALFAEGGRVDPFSLYLSLREEQDERVESAAEKMVEQVL</sequence>
<gene>
    <name evidence="1" type="ordered locus">Dole_0232</name>
</gene>